<feature type="compositionally biased region" description="Polar residues" evidence="1">
    <location>
        <begin position="123"/>
        <end position="136"/>
    </location>
</feature>
<feature type="transmembrane region" description="Helical" evidence="2">
    <location>
        <begin position="225"/>
        <end position="246"/>
    </location>
</feature>
<sequence length="909" mass="98034">MITNELKSYVDALKKAQPPVSADYLRKELAGVGWPASDIEESVSYFYANSPSRVPADATKKQDVSGSPVSAISKAVSSAMVGSNWVTSVTGGSSSGSSSESNGSRNLNSGYDLTPDEIFRNSGLVSTGRKQPTAASTGADPGTSPVPSQLQKSVSSVVSPEKIPSQSAVTRVPGIANPLIESEKTPEARRLMPAISPSSRAAENSRPSYQNSSVMPPVKKGKGKILGILAILVFLALAATAAYLYFYGGLSFSKAPYDEEHLLRDISAGLRLIKSADAKFEFAAAVKNRDADAKPFVGLEIVRDEKSSRDEDRFRDLSKILDALGEYKVSKGKYPASLADIVDVSANDPSGAAYDYSPADNGKEFSLKMTFETPEAKTQAAIGSGRSLEEGSAVFDSKSSRYYYFNGGESSLGSLMPSPNSPGFFTLVPSDMRLVFSFEGPVIIGDESVLGSEAGAVSSRGFEAKVKADVNWTPIQFSSDLTVVYSADKVYAKFNKAPKINFLFFNLDLKPIENKWIELAGEELMGTIADFSGFGAGGAETLRDDALSSYADLIAMADAEKVLYAKKPPTREDSPNGGTAYKYDLALSRDRFVNFYKRAMLELELDLPADMKLDSGLLNYLEDATYQPLFDYFYDNVVFSIWADSETGTPVKGQIALRLVPPDSAENLSEKQLVVLSSVLFSNINNPKPVSVPTEAISLDQAQMLLSGKTEKEFKFTKQVGNIEDIRSALESYNYFNKTYPESLTELTKEPESDGAAEGYTYTYRLLEKIPTDVYGQSPFIYQKTAKGYTLKYYIEVSEYKSGYLPGDLVARTYLTSGKTKIMLRAVEGNNTATESVFSSEAASASKSDKDADGLPDAVEKLVGTSPNKKDTDSDGASDNEEITSGYNPLGAGKLETTGSSGGSWILPL</sequence>
<keyword evidence="2" id="KW-1133">Transmembrane helix</keyword>
<gene>
    <name evidence="4" type="ORF">A3H68_00220</name>
</gene>
<comment type="caution">
    <text evidence="4">The sequence shown here is derived from an EMBL/GenBank/DDBJ whole genome shotgun (WGS) entry which is preliminary data.</text>
</comment>
<name>A0A1G2NZN1_9BACT</name>
<dbReference type="Pfam" id="PF08334">
    <property type="entry name" value="T2SSG"/>
    <property type="match status" value="1"/>
</dbReference>
<evidence type="ECO:0000256" key="1">
    <source>
        <dbReference type="SAM" id="MobiDB-lite"/>
    </source>
</evidence>
<evidence type="ECO:0000313" key="4">
    <source>
        <dbReference type="EMBL" id="OHA40801.1"/>
    </source>
</evidence>
<keyword evidence="2" id="KW-0472">Membrane</keyword>
<feature type="region of interest" description="Disordered" evidence="1">
    <location>
        <begin position="89"/>
        <end position="216"/>
    </location>
</feature>
<accession>A0A1G2NZN1</accession>
<evidence type="ECO:0000256" key="2">
    <source>
        <dbReference type="SAM" id="Phobius"/>
    </source>
</evidence>
<feature type="compositionally biased region" description="Low complexity" evidence="1">
    <location>
        <begin position="145"/>
        <end position="160"/>
    </location>
</feature>
<evidence type="ECO:0000313" key="5">
    <source>
        <dbReference type="Proteomes" id="UP000176429"/>
    </source>
</evidence>
<feature type="compositionally biased region" description="Low complexity" evidence="1">
    <location>
        <begin position="89"/>
        <end position="110"/>
    </location>
</feature>
<dbReference type="EMBL" id="MHSH01000044">
    <property type="protein sequence ID" value="OHA40801.1"/>
    <property type="molecule type" value="Genomic_DNA"/>
</dbReference>
<proteinExistence type="predicted"/>
<dbReference type="Gene3D" id="3.30.700.10">
    <property type="entry name" value="Glycoprotein, Type 4 Pilin"/>
    <property type="match status" value="1"/>
</dbReference>
<keyword evidence="2" id="KW-0812">Transmembrane</keyword>
<feature type="region of interest" description="Disordered" evidence="1">
    <location>
        <begin position="840"/>
        <end position="909"/>
    </location>
</feature>
<dbReference type="Proteomes" id="UP000176429">
    <property type="component" value="Unassembled WGS sequence"/>
</dbReference>
<feature type="compositionally biased region" description="Polar residues" evidence="1">
    <location>
        <begin position="196"/>
        <end position="214"/>
    </location>
</feature>
<feature type="domain" description="Type II secretion system protein GspG C-terminal" evidence="3">
    <location>
        <begin position="717"/>
        <end position="787"/>
    </location>
</feature>
<dbReference type="InterPro" id="IPR013545">
    <property type="entry name" value="T2SS_protein-GspG_C"/>
</dbReference>
<protein>
    <recommendedName>
        <fullName evidence="3">Type II secretion system protein GspG C-terminal domain-containing protein</fullName>
    </recommendedName>
</protein>
<feature type="compositionally biased region" description="Basic and acidic residues" evidence="1">
    <location>
        <begin position="181"/>
        <end position="190"/>
    </location>
</feature>
<organism evidence="4 5">
    <name type="scientific">Candidatus Taylorbacteria bacterium RIFCSPLOWO2_02_FULL_46_40</name>
    <dbReference type="NCBI Taxonomy" id="1802329"/>
    <lineage>
        <taxon>Bacteria</taxon>
        <taxon>Candidatus Tayloriibacteriota</taxon>
    </lineage>
</organism>
<reference evidence="4 5" key="1">
    <citation type="journal article" date="2016" name="Nat. Commun.">
        <title>Thousands of microbial genomes shed light on interconnected biogeochemical processes in an aquifer system.</title>
        <authorList>
            <person name="Anantharaman K."/>
            <person name="Brown C.T."/>
            <person name="Hug L.A."/>
            <person name="Sharon I."/>
            <person name="Castelle C.J."/>
            <person name="Probst A.J."/>
            <person name="Thomas B.C."/>
            <person name="Singh A."/>
            <person name="Wilkins M.J."/>
            <person name="Karaoz U."/>
            <person name="Brodie E.L."/>
            <person name="Williams K.H."/>
            <person name="Hubbard S.S."/>
            <person name="Banfield J.F."/>
        </authorList>
    </citation>
    <scope>NUCLEOTIDE SEQUENCE [LARGE SCALE GENOMIC DNA]</scope>
</reference>
<dbReference type="AlphaFoldDB" id="A0A1G2NZN1"/>
<evidence type="ECO:0000259" key="3">
    <source>
        <dbReference type="Pfam" id="PF08334"/>
    </source>
</evidence>